<dbReference type="InterPro" id="IPR011713">
    <property type="entry name" value="Leu-rich_rpt_3"/>
</dbReference>
<keyword evidence="13" id="KW-1185">Reference proteome</keyword>
<dbReference type="InterPro" id="IPR002182">
    <property type="entry name" value="NB-ARC"/>
</dbReference>
<feature type="compositionally biased region" description="Low complexity" evidence="9">
    <location>
        <begin position="2090"/>
        <end position="2122"/>
    </location>
</feature>
<keyword evidence="7" id="KW-0508">mRNA splicing</keyword>
<dbReference type="Pfam" id="PF25013">
    <property type="entry name" value="LRR_Zer-1"/>
    <property type="match status" value="1"/>
</dbReference>
<dbReference type="Gene3D" id="1.10.8.430">
    <property type="entry name" value="Helical domain of apoptotic protease-activating factors"/>
    <property type="match status" value="2"/>
</dbReference>
<feature type="non-terminal residue" evidence="12">
    <location>
        <position position="4068"/>
    </location>
</feature>
<feature type="region of interest" description="Disordered" evidence="9">
    <location>
        <begin position="3946"/>
        <end position="3970"/>
    </location>
</feature>
<feature type="region of interest" description="Disordered" evidence="9">
    <location>
        <begin position="1562"/>
        <end position="1630"/>
    </location>
</feature>
<protein>
    <recommendedName>
        <fullName evidence="11">AAA+ ATPase domain-containing protein</fullName>
    </recommendedName>
</protein>
<evidence type="ECO:0000313" key="12">
    <source>
        <dbReference type="EMBL" id="KAH0933879.1"/>
    </source>
</evidence>
<dbReference type="PRINTS" id="PR00364">
    <property type="entry name" value="DISEASERSIST"/>
</dbReference>
<dbReference type="SUPFAM" id="SSF46785">
    <property type="entry name" value="Winged helix' DNA-binding domain"/>
    <property type="match status" value="2"/>
</dbReference>
<feature type="compositionally biased region" description="Polar residues" evidence="9">
    <location>
        <begin position="1585"/>
        <end position="1601"/>
    </location>
</feature>
<keyword evidence="5" id="KW-0507">mRNA processing</keyword>
<feature type="region of interest" description="Disordered" evidence="9">
    <location>
        <begin position="1843"/>
        <end position="2072"/>
    </location>
</feature>
<dbReference type="Pfam" id="PF23282">
    <property type="entry name" value="WHD_ROQ1"/>
    <property type="match status" value="2"/>
</dbReference>
<feature type="compositionally biased region" description="Polar residues" evidence="9">
    <location>
        <begin position="2022"/>
        <end position="2051"/>
    </location>
</feature>
<evidence type="ECO:0000313" key="13">
    <source>
        <dbReference type="Proteomes" id="UP000824890"/>
    </source>
</evidence>
<comment type="pathway">
    <text evidence="2">Protein modification; protein ubiquitination.</text>
</comment>
<feature type="compositionally biased region" description="Pro residues" evidence="9">
    <location>
        <begin position="1894"/>
        <end position="1905"/>
    </location>
</feature>
<feature type="domain" description="AAA+ ATPase" evidence="11">
    <location>
        <begin position="2640"/>
        <end position="2784"/>
    </location>
</feature>
<evidence type="ECO:0000256" key="6">
    <source>
        <dbReference type="ARBA" id="ARBA00022737"/>
    </source>
</evidence>
<evidence type="ECO:0000256" key="9">
    <source>
        <dbReference type="SAM" id="MobiDB-lite"/>
    </source>
</evidence>
<feature type="domain" description="AAA+ ATPase" evidence="11">
    <location>
        <begin position="3240"/>
        <end position="3383"/>
    </location>
</feature>
<dbReference type="InterPro" id="IPR036390">
    <property type="entry name" value="WH_DNA-bd_sf"/>
</dbReference>
<dbReference type="Pfam" id="PF07725">
    <property type="entry name" value="LRR_3"/>
    <property type="match status" value="1"/>
</dbReference>
<evidence type="ECO:0000256" key="7">
    <source>
        <dbReference type="ARBA" id="ARBA00023187"/>
    </source>
</evidence>
<dbReference type="EMBL" id="JAGKQM010000003">
    <property type="protein sequence ID" value="KAH0933879.1"/>
    <property type="molecule type" value="Genomic_DNA"/>
</dbReference>
<dbReference type="Pfam" id="PF00931">
    <property type="entry name" value="NB-ARC"/>
    <property type="match status" value="2"/>
</dbReference>
<keyword evidence="10" id="KW-0812">Transmembrane</keyword>
<dbReference type="InterPro" id="IPR027417">
    <property type="entry name" value="P-loop_NTPase"/>
</dbReference>
<dbReference type="InterPro" id="IPR042197">
    <property type="entry name" value="Apaf_helical"/>
</dbReference>
<dbReference type="SUPFAM" id="SSF48371">
    <property type="entry name" value="ARM repeat"/>
    <property type="match status" value="1"/>
</dbReference>
<dbReference type="SUPFAM" id="SSF54695">
    <property type="entry name" value="POZ domain"/>
    <property type="match status" value="1"/>
</dbReference>
<feature type="compositionally biased region" description="Low complexity" evidence="9">
    <location>
        <begin position="1906"/>
        <end position="1925"/>
    </location>
</feature>
<dbReference type="SMART" id="SM00382">
    <property type="entry name" value="AAA"/>
    <property type="match status" value="2"/>
</dbReference>
<keyword evidence="4" id="KW-0433">Leucine-rich repeat</keyword>
<comment type="similarity">
    <text evidence="3">Belongs to the vir family.</text>
</comment>
<keyword evidence="6" id="KW-0677">Repeat</keyword>
<evidence type="ECO:0000256" key="10">
    <source>
        <dbReference type="SAM" id="Phobius"/>
    </source>
</evidence>
<dbReference type="InterPro" id="IPR031801">
    <property type="entry name" value="VIR_N"/>
</dbReference>
<evidence type="ECO:0000256" key="3">
    <source>
        <dbReference type="ARBA" id="ARBA00008371"/>
    </source>
</evidence>
<dbReference type="InterPro" id="IPR016024">
    <property type="entry name" value="ARM-type_fold"/>
</dbReference>
<name>A0ABQ8DX25_BRANA</name>
<dbReference type="InterPro" id="IPR003593">
    <property type="entry name" value="AAA+_ATPase"/>
</dbReference>
<dbReference type="PANTHER" id="PTHR23185">
    <property type="entry name" value="PROTEIN VIRILIZER HOMOLOG"/>
    <property type="match status" value="1"/>
</dbReference>
<dbReference type="Gene3D" id="3.80.10.10">
    <property type="entry name" value="Ribonuclease Inhibitor"/>
    <property type="match status" value="2"/>
</dbReference>
<feature type="compositionally biased region" description="Acidic residues" evidence="9">
    <location>
        <begin position="3952"/>
        <end position="3963"/>
    </location>
</feature>
<accession>A0ABQ8DX25</accession>
<dbReference type="PANTHER" id="PTHR23185:SF0">
    <property type="entry name" value="PROTEIN VIRILIZER HOMOLOG"/>
    <property type="match status" value="1"/>
</dbReference>
<dbReference type="Pfam" id="PF15912">
    <property type="entry name" value="VIR_N"/>
    <property type="match status" value="1"/>
</dbReference>
<reference evidence="12 13" key="1">
    <citation type="submission" date="2021-05" db="EMBL/GenBank/DDBJ databases">
        <title>Genome Assembly of Synthetic Allotetraploid Brassica napus Reveals Homoeologous Exchanges between Subgenomes.</title>
        <authorList>
            <person name="Davis J.T."/>
        </authorList>
    </citation>
    <scope>NUCLEOTIDE SEQUENCE [LARGE SCALE GENOMIC DNA]</scope>
    <source>
        <strain evidence="13">cv. Da-Ae</strain>
        <tissue evidence="12">Seedling</tissue>
    </source>
</reference>
<dbReference type="Proteomes" id="UP000824890">
    <property type="component" value="Unassembled WGS sequence"/>
</dbReference>
<evidence type="ECO:0000259" key="11">
    <source>
        <dbReference type="SMART" id="SM00382"/>
    </source>
</evidence>
<comment type="subcellular location">
    <subcellularLocation>
        <location evidence="1">Nucleus</location>
    </subcellularLocation>
</comment>
<feature type="compositionally biased region" description="Polar residues" evidence="9">
    <location>
        <begin position="2125"/>
        <end position="2134"/>
    </location>
</feature>
<organism evidence="12 13">
    <name type="scientific">Brassica napus</name>
    <name type="common">Rape</name>
    <dbReference type="NCBI Taxonomy" id="3708"/>
    <lineage>
        <taxon>Eukaryota</taxon>
        <taxon>Viridiplantae</taxon>
        <taxon>Streptophyta</taxon>
        <taxon>Embryophyta</taxon>
        <taxon>Tracheophyta</taxon>
        <taxon>Spermatophyta</taxon>
        <taxon>Magnoliopsida</taxon>
        <taxon>eudicotyledons</taxon>
        <taxon>Gunneridae</taxon>
        <taxon>Pentapetalae</taxon>
        <taxon>rosids</taxon>
        <taxon>malvids</taxon>
        <taxon>Brassicales</taxon>
        <taxon>Brassicaceae</taxon>
        <taxon>Brassiceae</taxon>
        <taxon>Brassica</taxon>
    </lineage>
</organism>
<dbReference type="Gene3D" id="3.30.710.10">
    <property type="entry name" value="Potassium Channel Kv1.1, Chain A"/>
    <property type="match status" value="1"/>
</dbReference>
<evidence type="ECO:0000256" key="1">
    <source>
        <dbReference type="ARBA" id="ARBA00004123"/>
    </source>
</evidence>
<dbReference type="SUPFAM" id="SSF52058">
    <property type="entry name" value="L domain-like"/>
    <property type="match status" value="1"/>
</dbReference>
<keyword evidence="10" id="KW-1133">Transmembrane helix</keyword>
<evidence type="ECO:0000256" key="4">
    <source>
        <dbReference type="ARBA" id="ARBA00022614"/>
    </source>
</evidence>
<feature type="compositionally biased region" description="Polar residues" evidence="9">
    <location>
        <begin position="1947"/>
        <end position="1969"/>
    </location>
</feature>
<proteinExistence type="inferred from homology"/>
<dbReference type="InterPro" id="IPR056845">
    <property type="entry name" value="LRR_Zer-1"/>
</dbReference>
<dbReference type="Gene3D" id="3.40.50.300">
    <property type="entry name" value="P-loop containing nucleotide triphosphate hydrolases"/>
    <property type="match status" value="3"/>
</dbReference>
<evidence type="ECO:0000256" key="2">
    <source>
        <dbReference type="ARBA" id="ARBA00004906"/>
    </source>
</evidence>
<feature type="region of interest" description="Disordered" evidence="9">
    <location>
        <begin position="2090"/>
        <end position="2135"/>
    </location>
</feature>
<dbReference type="InterPro" id="IPR058192">
    <property type="entry name" value="WHD_ROQ1-like"/>
</dbReference>
<dbReference type="SUPFAM" id="SSF52540">
    <property type="entry name" value="P-loop containing nucleoside triphosphate hydrolases"/>
    <property type="match status" value="3"/>
</dbReference>
<evidence type="ECO:0000256" key="5">
    <source>
        <dbReference type="ARBA" id="ARBA00022664"/>
    </source>
</evidence>
<dbReference type="InterPro" id="IPR032675">
    <property type="entry name" value="LRR_dom_sf"/>
</dbReference>
<feature type="compositionally biased region" description="Low complexity" evidence="9">
    <location>
        <begin position="1652"/>
        <end position="1663"/>
    </location>
</feature>
<dbReference type="InterPro" id="IPR026736">
    <property type="entry name" value="Virilizer"/>
</dbReference>
<evidence type="ECO:0000256" key="8">
    <source>
        <dbReference type="ARBA" id="ARBA00023242"/>
    </source>
</evidence>
<sequence length="4068" mass="454331">MKFSSISSSFGANPKNLKRRLNKKKLHRRLLSFSSSFAPRRLLPLSLYNPQTGSDSLDMVRSEPCVLFAQTFVHPQLDEYVDEVIFAEPVIITACEFLEQNASSSSQAVSLLGATSPPSFALEVFVRCEGESKFKRLCNPFLYTPSAPYPLEVEAVVTNHLVVRGSYRSLSLIVYGNIVKDLGQYNIILEGRSVTDIVNSTEGNLEDLPLVLHSVNRTIEECLSSLDIVSLPLAAVDVPVEVKRLLQLLVKVFDQLATDDVLNKFVDTVVSGVSSYVTDNVDFFLKNKNCTAVASSVDSGIFHDITDKVKKDILDLNEIQESDVPLGSSELLSFLESETNLATSQQLVDMLSPYIQFESDSLCTAFPQLSKGKATLLGLSLAFLLCSGREGCLHFVNSGGMDQLVFLFGHDVQNSTTITLLLLGVVEQATRHAVGCEGFLGWWPREDGSIPSGKSEGYCLLLKLLMQKPCHEVASLAIYILHRLRIYEIVSRYEFAVLSALESLSNSHGAATHNLNMLSDAKSQLQKLQKLMNSLGSVEDPSPSAYAERSLVFDHSEGWLSYKATSKLTASWACPFSNSGTDSHMLSLLKERGFLPLSAALLSIPGLHSELGDILDVFTDIAMFIGNIILSLMFSRTGLSFLLHHSQLTATIIQSLKGSVDLNKEECVPLRYASVLISKGFTCSLLEIGINLEVHLRVVSAVDRLLKSSPQTEEFLGILWELRDVSRSDCGREALLTLGVFPEALAVLIEALNSVKDTDPAVENSGISPLNLAICHSAAEIFEVIVSDSTVSCLHAWIEHAPVLHKALHTLSPGGSNRKDAPSRLLKWIDAGVVYHKHGVVGLLRYAAVLASGGDAQLSSSSILALDLTSAENGVGESSNVSEMNGLDNLEKVILEKSFEGVNLSDSSISQLTTALRILALISDNTTVAAALYDEGAVTVVYAILVNCSFMFERSSNIYDYLVDDDHGCSSISDFLSERNREQSLVDLLIPSLVLLISVLQRLQDSKEQYRNTKLMKALLRLHREVSPKLAACAADLSSHYPDSALGFGAVCHLIVSALVCWPVYGWMPGLFHSLLTGFQTSSVPALGPKETCSFLCILSDILPEEGVWFWKSGMPLLSGLRKLAVGTLMSPQKEKQINWYLEPAPLEKLLNYLTPNLDKIAKIIQHHAVSALVVIQDMLRVFIVRIACQRVEHASILLRPIFASIREGILDESSTRETEAYKVYRYLNFLASLLEHPQSKGLLLEEGIVQLLVEVLQRCYDSTYPSEDRVQEFGIVSESSVIRWCIPVFRSISLLCHSQVPLSCFPKKELLASLSAKDCASIFPFVLKFCQVLPIGNELLSCLCAFKDLVSCSEGQDCLVSLLVHLFSGLENPAYDTNNLSLDQVEMKKNPPFLSCWIKLLNSVNSKDGLSVLAIKAVNVLSVSSIRLCIDGKSLDSKKVAAIKSLFGLPSDFSDTDTFRVENIGLIEQMVTLLSSMTSGSDTSAIAEMKPCLHEVSQSLLSLLKDGNIDDITSIKIALVSTENFDMNDVDSENIEDDFLQRGLEDKFWWECPETLPERLPQSSLSAKRKLPTVESSSRRAKGENSSVDIPTQSSIQRVGSASLPPAPTRRDTFRQRKTNTSRPPSMHVDDYVARERSIDTAGNSNAITISRAGSSSGRPPSVHVDEYMARERRGQNPSTIVVGEATAQVKTPTPARETEKAAGKPKQFKADPDDDLQGIDIVFDGEECEGADDKLPFLQPDENLMQPAPVMVEQNSPHSIVEETESDANGSSQFSHMGTPLASNVDENAQSEYSSRISVSRPEMSLIREPSISSDRKFVEQADETNKMVPLKSEPGFVPGYNNIPGSSGQNLMDPRVGPQGFYSKSSQQQHSGHIQGGFSGRGVYDQKMLPNQPPLPLVPPPSSSHVMQHSSDSLSNQSSPFSRGTPSSGGGPIRHMPPHPSAIPQYSSNPYASLPPRTSTVQTFGYNQGGAGTTEQQQQSGPGIDPQPGTGMTSYPPPNLMQSGYSRPFYGNPMHQGGDKQQQNMLPVPQSLNPHSIPQQLPSMQLQRPMQPPQHVRPPMQISQPSEQGISLQNQYQIPLHPMQMMQQPQVQPYYHPPQQQEISHVQQPQPQQQAVQGQQGAGTSQRQESGMSLHDYLQSPETIQALLSNREKLCELLEQNPKLMQMLQDDQQADASYTFGDRSTSDIVVRLRNEEGRDDWIYCHSKILTEKSRYFADRLSDKWPTCKILDSRYCVEVICQESDYDHHINLLRLLYVVGSSDDDVPGDHHLCHNVKSALGILCVAKELDCPLVVTACVNYLEAVPWEEGEEEEMLRVVPMIGSEAEPVLARLQPVDQSAVSGIFSSGFRFATSSPPQPLCDIKASAQEQIEYMITEDDDAPLLIADEVIKLEVKECVKSLFARFFQCLEEVTSKNGLSLKMVVSDLSWAFQILTKMEMVRDFVVTWVDTSEKLVKVVEAMETAAETVEIRVKVTEVTSKVVEAIGYGTVILPTVKRLQMVKLWLPFVRETKPLVDSAGSNQEEDKEEGVRCKIDGEIWQALESSFVSIILALPSSDQAEILNEWLSKNGVYPDLTEAFEIKSGQEKIGGSEADLINNVASDVMAVLGLTLSKFFDDFVGIDARITEIKSKFILQSEQIKVIGILGPAGTGKTTTARVLYNQLSPAFPFSTFLENIKGSYEKPCGNDYQLKLRLQKHLLSQIFSKGDIEVRHLRGARKMPSNKKVLVVFDEVDNWWQLEEMAKQPGWVGVGSIVIITTEDRKLLEALGLGIDHIYEMTYPISYESLQIFCQYAFGQKYPDHGFERLSWEVTRLAGDLPLGLSVMGSYLRGMSRDGWIKALPWLTRTLDREIESTLRFSYDALGDNERTLFLYLACFFAGFEVVRFKRCFANSSLEVDHGLDVLVQKSLIYIEYTRVQMHRLLKQMGREIVKKQSMENPENPQFLMDTKEIFDALDEDTGTGNVLGIRFSTKEKIQIRKSAFQGMHNLQFLYFDSKTLCTPEGLDCLPDKLRLLHWQKCPLRVWPSKFSGKFLVELFMRVSKLEMLWEGVKNIRGSYEKPCGNDYQLKLRLQKNLLSQIFNQSDIEVRHLGGAQEMLSDKKVLVVFDEVDNWWQLEEMAKQPGWVGPGSIIIITTEDRKLLKALRLRSDHMYEMKYPTRNESLEIFCQYAFGRKYPDNGLRVMGSYLRGIGNEADLINKVASDVMVVLGFTPSKDFDDFVGIRARITEIKSKLIFQSEKVKVIGIFGPAGIGKTTTARVFYNQLSPYFQFNTFLENIKGSYEKPCGNDYQLKLRLQKNLLCQIFNQSDIEVRHLRGAQEMLSDKKVLVVLDEVDHWWQLEEMAKQPGWVGPGSMIIITTEDRKLLKALGLGSDHIYKMKFPTSDESLQIFCQYAFGQKSPDDGFESLAREVTWLVGNLPLGLRVMGSYLRGMSKDEWIEALPWLRSTLDREIESTLRFSYDALRDNEKTLFLHVACLFSVFYASIFKSYFANSSLEVNHGLEVLAQKSLITIDHKHGRVYMHRLMAQMGREIVKKQSTENPGKRQFLTDTKDISHVLDEDTATGNVLGIHLDTTWTGEEIQINKSAFQGMNNLQFLSLFSYTIHTPEGLDCLPDKLISLHWYSCPLRIWPSKFSGKFLVDLVMHNSRFEMLWEGIKPLPRLKRLDLSFSRNLKKLPDLSEATSLEELRLYKCKSLLEITSSIGNATKLYRLDISGCEKIKDFPNVPDSIVELNMSETGIKEVPPWIENLLRLRELRMHLCKKLKTISPNISKLENLEFLALSNHAYHACDDEDYTKYEYENVIEALIEWGPDFKRSWILESDFDVHYILPICLPEKAFFTSPISLRLCSSGIKTIPDCTRYLSGLLKLDVKECSELVALPPLPHSLIYLDAQGCESLKTIDSSSFQINPNICLNFAKCYHLEKKARKLIYTSACKYAILPGEEVHAHPGDTSDDDYNDEESESSWTGTSCSIRGKQNGITVGGGSNQLRMPALYGNKEHLYIFEDSFSLNQDSPEAEETTLTELTFETNEVELYYIFGVTKSFLLSVFIHVLALLVVCVNLSNDLPF</sequence>
<feature type="region of interest" description="Disordered" evidence="9">
    <location>
        <begin position="1644"/>
        <end position="1663"/>
    </location>
</feature>
<comment type="caution">
    <text evidence="12">The sequence shown here is derived from an EMBL/GenBank/DDBJ whole genome shotgun (WGS) entry which is preliminary data.</text>
</comment>
<gene>
    <name evidence="12" type="ORF">HID58_010996</name>
</gene>
<feature type="transmembrane region" description="Helical" evidence="10">
    <location>
        <begin position="4044"/>
        <end position="4063"/>
    </location>
</feature>
<keyword evidence="10" id="KW-0472">Membrane</keyword>
<keyword evidence="8" id="KW-0539">Nucleus</keyword>
<dbReference type="InterPro" id="IPR011333">
    <property type="entry name" value="SKP1/BTB/POZ_sf"/>
</dbReference>
<feature type="region of interest" description="Disordered" evidence="9">
    <location>
        <begin position="1689"/>
        <end position="1718"/>
    </location>
</feature>